<accession>A0A9P6DK19</accession>
<comment type="caution">
    <text evidence="11">The sequence shown here is derived from an EMBL/GenBank/DDBJ whole genome shotgun (WGS) entry which is preliminary data.</text>
</comment>
<dbReference type="GO" id="GO:0004416">
    <property type="term" value="F:hydroxyacylglutathione hydrolase activity"/>
    <property type="evidence" value="ECO:0007669"/>
    <property type="project" value="UniProtKB-EC"/>
</dbReference>
<keyword evidence="6" id="KW-0479">Metal-binding</keyword>
<comment type="catalytic activity">
    <reaction evidence="1">
        <text>an S-(2-hydroxyacyl)glutathione + H2O = a 2-hydroxy carboxylate + glutathione + H(+)</text>
        <dbReference type="Rhea" id="RHEA:21864"/>
        <dbReference type="ChEBI" id="CHEBI:15377"/>
        <dbReference type="ChEBI" id="CHEBI:15378"/>
        <dbReference type="ChEBI" id="CHEBI:57925"/>
        <dbReference type="ChEBI" id="CHEBI:58896"/>
        <dbReference type="ChEBI" id="CHEBI:71261"/>
        <dbReference type="EC" id="3.1.2.6"/>
    </reaction>
</comment>
<dbReference type="OrthoDB" id="515692at2759"/>
<dbReference type="InterPro" id="IPR036866">
    <property type="entry name" value="RibonucZ/Hydroxyglut_hydro"/>
</dbReference>
<dbReference type="PANTHER" id="PTHR11935:SF94">
    <property type="entry name" value="TENZING NORGAY, ISOFORM C"/>
    <property type="match status" value="1"/>
</dbReference>
<comment type="similarity">
    <text evidence="4">Belongs to the metallo-beta-lactamase superfamily. Glyoxalase II family.</text>
</comment>
<dbReference type="Proteomes" id="UP000807025">
    <property type="component" value="Unassembled WGS sequence"/>
</dbReference>
<dbReference type="Pfam" id="PF16123">
    <property type="entry name" value="HAGH_C"/>
    <property type="match status" value="1"/>
</dbReference>
<keyword evidence="7" id="KW-0378">Hydrolase</keyword>
<dbReference type="InterPro" id="IPR032282">
    <property type="entry name" value="HAGH_C"/>
</dbReference>
<evidence type="ECO:0000256" key="7">
    <source>
        <dbReference type="ARBA" id="ARBA00022801"/>
    </source>
</evidence>
<dbReference type="InterPro" id="IPR035680">
    <property type="entry name" value="Clx_II_MBL"/>
</dbReference>
<name>A0A9P6DK19_PLEER</name>
<dbReference type="PANTHER" id="PTHR11935">
    <property type="entry name" value="BETA LACTAMASE DOMAIN"/>
    <property type="match status" value="1"/>
</dbReference>
<comment type="cofactor">
    <cofactor evidence="2">
        <name>Zn(2+)</name>
        <dbReference type="ChEBI" id="CHEBI:29105"/>
    </cofactor>
</comment>
<comment type="pathway">
    <text evidence="3">Secondary metabolite metabolism; methylglyoxal degradation; (R)-lactate from methylglyoxal: step 2/2.</text>
</comment>
<dbReference type="Gene3D" id="3.60.15.10">
    <property type="entry name" value="Ribonuclease Z/Hydroxyacylglutathione hydrolase-like"/>
    <property type="match status" value="1"/>
</dbReference>
<dbReference type="SMART" id="SM00849">
    <property type="entry name" value="Lactamase_B"/>
    <property type="match status" value="1"/>
</dbReference>
<dbReference type="GO" id="GO:0019243">
    <property type="term" value="P:methylglyoxal catabolic process to D-lactate via S-lactoyl-glutathione"/>
    <property type="evidence" value="ECO:0007669"/>
    <property type="project" value="InterPro"/>
</dbReference>
<dbReference type="SUPFAM" id="SSF56281">
    <property type="entry name" value="Metallo-hydrolase/oxidoreductase"/>
    <property type="match status" value="1"/>
</dbReference>
<dbReference type="GO" id="GO:0046872">
    <property type="term" value="F:metal ion binding"/>
    <property type="evidence" value="ECO:0007669"/>
    <property type="project" value="UniProtKB-KW"/>
</dbReference>
<evidence type="ECO:0000313" key="11">
    <source>
        <dbReference type="EMBL" id="KAF9501293.1"/>
    </source>
</evidence>
<keyword evidence="12" id="KW-1185">Reference proteome</keyword>
<dbReference type="EMBL" id="MU154524">
    <property type="protein sequence ID" value="KAF9501293.1"/>
    <property type="molecule type" value="Genomic_DNA"/>
</dbReference>
<dbReference type="EC" id="3.1.2.6" evidence="5"/>
<dbReference type="HAMAP" id="MF_01374">
    <property type="entry name" value="Glyoxalase_2"/>
    <property type="match status" value="1"/>
</dbReference>
<protein>
    <recommendedName>
        <fullName evidence="5">hydroxyacylglutathione hydrolase</fullName>
        <ecNumber evidence="5">3.1.2.6</ecNumber>
    </recommendedName>
    <alternativeName>
        <fullName evidence="9">Glyoxalase II</fullName>
    </alternativeName>
</protein>
<evidence type="ECO:0000256" key="3">
    <source>
        <dbReference type="ARBA" id="ARBA00004963"/>
    </source>
</evidence>
<organism evidence="11 12">
    <name type="scientific">Pleurotus eryngii</name>
    <name type="common">Boletus of the steppes</name>
    <dbReference type="NCBI Taxonomy" id="5323"/>
    <lineage>
        <taxon>Eukaryota</taxon>
        <taxon>Fungi</taxon>
        <taxon>Dikarya</taxon>
        <taxon>Basidiomycota</taxon>
        <taxon>Agaricomycotina</taxon>
        <taxon>Agaricomycetes</taxon>
        <taxon>Agaricomycetidae</taxon>
        <taxon>Agaricales</taxon>
        <taxon>Pleurotineae</taxon>
        <taxon>Pleurotaceae</taxon>
        <taxon>Pleurotus</taxon>
    </lineage>
</organism>
<keyword evidence="8" id="KW-0862">Zinc</keyword>
<gene>
    <name evidence="11" type="ORF">BDN71DRAFT_1380434</name>
</gene>
<evidence type="ECO:0000256" key="1">
    <source>
        <dbReference type="ARBA" id="ARBA00001623"/>
    </source>
</evidence>
<dbReference type="InterPro" id="IPR001279">
    <property type="entry name" value="Metallo-B-lactamas"/>
</dbReference>
<evidence type="ECO:0000256" key="8">
    <source>
        <dbReference type="ARBA" id="ARBA00022833"/>
    </source>
</evidence>
<proteinExistence type="inferred from homology"/>
<reference evidence="11" key="1">
    <citation type="submission" date="2020-11" db="EMBL/GenBank/DDBJ databases">
        <authorList>
            <consortium name="DOE Joint Genome Institute"/>
            <person name="Ahrendt S."/>
            <person name="Riley R."/>
            <person name="Andreopoulos W."/>
            <person name="Labutti K."/>
            <person name="Pangilinan J."/>
            <person name="Ruiz-Duenas F.J."/>
            <person name="Barrasa J.M."/>
            <person name="Sanchez-Garcia M."/>
            <person name="Camarero S."/>
            <person name="Miyauchi S."/>
            <person name="Serrano A."/>
            <person name="Linde D."/>
            <person name="Babiker R."/>
            <person name="Drula E."/>
            <person name="Ayuso-Fernandez I."/>
            <person name="Pacheco R."/>
            <person name="Padilla G."/>
            <person name="Ferreira P."/>
            <person name="Barriuso J."/>
            <person name="Kellner H."/>
            <person name="Castanera R."/>
            <person name="Alfaro M."/>
            <person name="Ramirez L."/>
            <person name="Pisabarro A.G."/>
            <person name="Kuo A."/>
            <person name="Tritt A."/>
            <person name="Lipzen A."/>
            <person name="He G."/>
            <person name="Yan M."/>
            <person name="Ng V."/>
            <person name="Cullen D."/>
            <person name="Martin F."/>
            <person name="Rosso M.-N."/>
            <person name="Henrissat B."/>
            <person name="Hibbett D."/>
            <person name="Martinez A.T."/>
            <person name="Grigoriev I.V."/>
        </authorList>
    </citation>
    <scope>NUCLEOTIDE SEQUENCE</scope>
    <source>
        <strain evidence="11">ATCC 90797</strain>
    </source>
</reference>
<dbReference type="InterPro" id="IPR017782">
    <property type="entry name" value="Hydroxyacylglutathione_Hdrlase"/>
</dbReference>
<evidence type="ECO:0000256" key="4">
    <source>
        <dbReference type="ARBA" id="ARBA00006759"/>
    </source>
</evidence>
<dbReference type="AlphaFoldDB" id="A0A9P6DK19"/>
<evidence type="ECO:0000256" key="5">
    <source>
        <dbReference type="ARBA" id="ARBA00011917"/>
    </source>
</evidence>
<evidence type="ECO:0000313" key="12">
    <source>
        <dbReference type="Proteomes" id="UP000807025"/>
    </source>
</evidence>
<sequence>MKIVPVPVREDNYAYILIDEPSNKAAAVDPYDVPKVKAAADKLGVEIVAGITTHHHFDHSGGNEAKAYPGVPIYGGSDKIPALTDLVKDNSEFTVGTDTHIKCLATPCHTQDSICYYATATEHPGAVFTGDTLFIGGCGRFFEGTGGEMHAALSYLGTLPSKTLVYPGHEYAGGNIAFARSVVSGGEIAKGIQKLEVVAKEHSYITGVTTIGEEKEWNVFMQLQDATIRRGAGVPEGASDVSVMDKLRELKNNYRG</sequence>
<dbReference type="CDD" id="cd07723">
    <property type="entry name" value="hydroxyacylglutathione_hydrolase_MBL-fold"/>
    <property type="match status" value="1"/>
</dbReference>
<evidence type="ECO:0000256" key="2">
    <source>
        <dbReference type="ARBA" id="ARBA00001947"/>
    </source>
</evidence>
<feature type="domain" description="Metallo-beta-lactamase" evidence="10">
    <location>
        <begin position="11"/>
        <end position="169"/>
    </location>
</feature>
<evidence type="ECO:0000259" key="10">
    <source>
        <dbReference type="SMART" id="SM00849"/>
    </source>
</evidence>
<evidence type="ECO:0000256" key="9">
    <source>
        <dbReference type="ARBA" id="ARBA00031044"/>
    </source>
</evidence>
<evidence type="ECO:0000256" key="6">
    <source>
        <dbReference type="ARBA" id="ARBA00022723"/>
    </source>
</evidence>